<evidence type="ECO:0000256" key="1">
    <source>
        <dbReference type="SAM" id="MobiDB-lite"/>
    </source>
</evidence>
<feature type="compositionally biased region" description="Basic and acidic residues" evidence="1">
    <location>
        <begin position="31"/>
        <end position="40"/>
    </location>
</feature>
<feature type="compositionally biased region" description="Basic residues" evidence="1">
    <location>
        <begin position="603"/>
        <end position="614"/>
    </location>
</feature>
<reference evidence="2 3" key="1">
    <citation type="submission" date="2019-01" db="EMBL/GenBank/DDBJ databases">
        <title>Genome sequencing of the rare red list fungi Fomitopsis rosea.</title>
        <authorList>
            <person name="Buettner E."/>
            <person name="Kellner H."/>
        </authorList>
    </citation>
    <scope>NUCLEOTIDE SEQUENCE [LARGE SCALE GENOMIC DNA]</scope>
    <source>
        <strain evidence="2 3">DSM 105464</strain>
    </source>
</reference>
<feature type="region of interest" description="Disordered" evidence="1">
    <location>
        <begin position="362"/>
        <end position="404"/>
    </location>
</feature>
<feature type="region of interest" description="Disordered" evidence="1">
    <location>
        <begin position="531"/>
        <end position="614"/>
    </location>
</feature>
<organism evidence="2 3">
    <name type="scientific">Rhodofomes roseus</name>
    <dbReference type="NCBI Taxonomy" id="34475"/>
    <lineage>
        <taxon>Eukaryota</taxon>
        <taxon>Fungi</taxon>
        <taxon>Dikarya</taxon>
        <taxon>Basidiomycota</taxon>
        <taxon>Agaricomycotina</taxon>
        <taxon>Agaricomycetes</taxon>
        <taxon>Polyporales</taxon>
        <taxon>Rhodofomes</taxon>
    </lineage>
</organism>
<dbReference type="AlphaFoldDB" id="A0A4Y9YGA8"/>
<name>A0A4Y9YGA8_9APHY</name>
<feature type="region of interest" description="Disordered" evidence="1">
    <location>
        <begin position="186"/>
        <end position="210"/>
    </location>
</feature>
<feature type="region of interest" description="Disordered" evidence="1">
    <location>
        <begin position="103"/>
        <end position="152"/>
    </location>
</feature>
<comment type="caution">
    <text evidence="2">The sequence shown here is derived from an EMBL/GenBank/DDBJ whole genome shotgun (WGS) entry which is preliminary data.</text>
</comment>
<feature type="compositionally biased region" description="Polar residues" evidence="1">
    <location>
        <begin position="471"/>
        <end position="481"/>
    </location>
</feature>
<dbReference type="EMBL" id="SEKV01000216">
    <property type="protein sequence ID" value="TFY61242.1"/>
    <property type="molecule type" value="Genomic_DNA"/>
</dbReference>
<feature type="compositionally biased region" description="Polar residues" evidence="1">
    <location>
        <begin position="370"/>
        <end position="380"/>
    </location>
</feature>
<accession>A0A4Y9YGA8</accession>
<gene>
    <name evidence="2" type="ORF">EVJ58_g4631</name>
</gene>
<dbReference type="Proteomes" id="UP000298390">
    <property type="component" value="Unassembled WGS sequence"/>
</dbReference>
<protein>
    <submittedName>
        <fullName evidence="2">Uncharacterized protein</fullName>
    </submittedName>
</protein>
<dbReference type="STRING" id="34475.A0A4Y9YGA8"/>
<feature type="compositionally biased region" description="Basic and acidic residues" evidence="1">
    <location>
        <begin position="120"/>
        <end position="143"/>
    </location>
</feature>
<sequence length="614" mass="66775">MGFFKRIFSLGSGRRKKDKQKQSRGPLVTDAEGRLVRSEDQLPDTDATRLLRSASARWASTDAIQSLAPPSVNHLSVPASPAQSLQTIASSLKRSNTYSVQVHGRTLHSRTEFPNANPRIADRKEPYTPRQAHEGHVTDKEDSAPPLPAMKTVTYTPRDENRLRALRRDPSVLSLLNMYDNHGRLDEHAFSNSPPNSAPIHEGREQTKRGGSTLRQLLGDAEKRGDATEADISWADRFLQYVRHVWSALRNNADNAPREAGSAVSSTTSLPLAAPDNADNAFIHGISACNDPSSSTDDSHELLDGHPAISSLEVEISGASEVLDPDQPIPIPTVDHPVMSPKTPQQANHVFGFLSERRRSVRSRTESVFGLSTATLPQLETESGSSQRSQTTSDSTPQTPTFEESHWQTNISHAEVKTATVVKLSTAPAAVCNQAIIGSKAPAQVTAPAVAGPPVEKPESLEYSELRRARTGSSVHTNITHRGSIAQPSRIPRGPRPRRSKQSLSRDTRYSQVDLPLDLQMKLENTAADTQLGRAASAQSQRPDGPYGPRGAESSQSVDTFTPVVPRKHRRSASRASLLNDSPEEVPPPVPPKSAASRQQRSAPRKKAATHSGR</sequence>
<evidence type="ECO:0000313" key="2">
    <source>
        <dbReference type="EMBL" id="TFY61242.1"/>
    </source>
</evidence>
<feature type="compositionally biased region" description="Low complexity" evidence="1">
    <location>
        <begin position="381"/>
        <end position="401"/>
    </location>
</feature>
<proteinExistence type="predicted"/>
<feature type="region of interest" description="Disordered" evidence="1">
    <location>
        <begin position="13"/>
        <end position="47"/>
    </location>
</feature>
<feature type="region of interest" description="Disordered" evidence="1">
    <location>
        <begin position="468"/>
        <end position="515"/>
    </location>
</feature>
<evidence type="ECO:0000313" key="3">
    <source>
        <dbReference type="Proteomes" id="UP000298390"/>
    </source>
</evidence>